<keyword evidence="3" id="KW-1185">Reference proteome</keyword>
<sequence length="115" mass="13130">NPANINLVNILLTKSTKFNEPLLEDELSKFKQSNDLKTVEKNDLPQRLFKASKLKLKPEKIQKESDAFPTTCRPDVKDEVVPRTEPVLWAQGDRLLDPKRAYPSERSQRAPGMDA</sequence>
<organism evidence="2 3">
    <name type="scientific">Cotesia glomerata</name>
    <name type="common">Lepidopteran parasitic wasp</name>
    <name type="synonym">Apanteles glomeratus</name>
    <dbReference type="NCBI Taxonomy" id="32391"/>
    <lineage>
        <taxon>Eukaryota</taxon>
        <taxon>Metazoa</taxon>
        <taxon>Ecdysozoa</taxon>
        <taxon>Arthropoda</taxon>
        <taxon>Hexapoda</taxon>
        <taxon>Insecta</taxon>
        <taxon>Pterygota</taxon>
        <taxon>Neoptera</taxon>
        <taxon>Endopterygota</taxon>
        <taxon>Hymenoptera</taxon>
        <taxon>Apocrita</taxon>
        <taxon>Ichneumonoidea</taxon>
        <taxon>Braconidae</taxon>
        <taxon>Microgastrinae</taxon>
        <taxon>Cotesia</taxon>
    </lineage>
</organism>
<dbReference type="EMBL" id="JAHXZJ010000002">
    <property type="protein sequence ID" value="KAH0563574.1"/>
    <property type="molecule type" value="Genomic_DNA"/>
</dbReference>
<evidence type="ECO:0000256" key="1">
    <source>
        <dbReference type="SAM" id="MobiDB-lite"/>
    </source>
</evidence>
<accession>A0AAV7J120</accession>
<dbReference type="AlphaFoldDB" id="A0AAV7J120"/>
<reference evidence="2 3" key="1">
    <citation type="journal article" date="2021" name="J. Hered.">
        <title>A chromosome-level genome assembly of the parasitoid wasp, Cotesia glomerata (Hymenoptera: Braconidae).</title>
        <authorList>
            <person name="Pinto B.J."/>
            <person name="Weis J.J."/>
            <person name="Gamble T."/>
            <person name="Ode P.J."/>
            <person name="Paul R."/>
            <person name="Zaspel J.M."/>
        </authorList>
    </citation>
    <scope>NUCLEOTIDE SEQUENCE [LARGE SCALE GENOMIC DNA]</scope>
    <source>
        <strain evidence="2">CgM1</strain>
    </source>
</reference>
<evidence type="ECO:0000313" key="2">
    <source>
        <dbReference type="EMBL" id="KAH0563574.1"/>
    </source>
</evidence>
<feature type="non-terminal residue" evidence="2">
    <location>
        <position position="1"/>
    </location>
</feature>
<feature type="compositionally biased region" description="Basic and acidic residues" evidence="1">
    <location>
        <begin position="96"/>
        <end position="108"/>
    </location>
</feature>
<name>A0AAV7J120_COTGL</name>
<feature type="region of interest" description="Disordered" evidence="1">
    <location>
        <begin position="96"/>
        <end position="115"/>
    </location>
</feature>
<gene>
    <name evidence="2" type="ORF">KQX54_002588</name>
</gene>
<proteinExistence type="predicted"/>
<evidence type="ECO:0000313" key="3">
    <source>
        <dbReference type="Proteomes" id="UP000826195"/>
    </source>
</evidence>
<protein>
    <submittedName>
        <fullName evidence="2">Uncharacterized protein</fullName>
    </submittedName>
</protein>
<comment type="caution">
    <text evidence="2">The sequence shown here is derived from an EMBL/GenBank/DDBJ whole genome shotgun (WGS) entry which is preliminary data.</text>
</comment>
<dbReference type="Proteomes" id="UP000826195">
    <property type="component" value="Unassembled WGS sequence"/>
</dbReference>